<dbReference type="EMBL" id="CAJPEX010003253">
    <property type="protein sequence ID" value="CAG0922023.1"/>
    <property type="molecule type" value="Genomic_DNA"/>
</dbReference>
<keyword evidence="5" id="KW-0539">Nucleus</keyword>
<protein>
    <recommendedName>
        <fullName evidence="6">BHLH domain-containing protein</fullName>
    </recommendedName>
</protein>
<evidence type="ECO:0000313" key="8">
    <source>
        <dbReference type="Proteomes" id="UP000678499"/>
    </source>
</evidence>
<name>A0A7R9GGS2_9CRUS</name>
<keyword evidence="4" id="KW-0804">Transcription</keyword>
<gene>
    <name evidence="7" type="ORF">NMOB1V02_LOCUS9506</name>
</gene>
<evidence type="ECO:0000259" key="6">
    <source>
        <dbReference type="PROSITE" id="PS50888"/>
    </source>
</evidence>
<dbReference type="GO" id="GO:0046983">
    <property type="term" value="F:protein dimerization activity"/>
    <property type="evidence" value="ECO:0007669"/>
    <property type="project" value="InterPro"/>
</dbReference>
<evidence type="ECO:0000313" key="7">
    <source>
        <dbReference type="EMBL" id="CAD7281871.1"/>
    </source>
</evidence>
<proteinExistence type="predicted"/>
<accession>A0A7R9GGS2</accession>
<evidence type="ECO:0000256" key="5">
    <source>
        <dbReference type="ARBA" id="ARBA00023242"/>
    </source>
</evidence>
<dbReference type="GO" id="GO:0032922">
    <property type="term" value="P:circadian regulation of gene expression"/>
    <property type="evidence" value="ECO:0007669"/>
    <property type="project" value="TreeGrafter"/>
</dbReference>
<dbReference type="GO" id="GO:0005634">
    <property type="term" value="C:nucleus"/>
    <property type="evidence" value="ECO:0007669"/>
    <property type="project" value="UniProtKB-SubCell"/>
</dbReference>
<dbReference type="SMART" id="SM00353">
    <property type="entry name" value="HLH"/>
    <property type="match status" value="1"/>
</dbReference>
<evidence type="ECO:0000256" key="2">
    <source>
        <dbReference type="ARBA" id="ARBA00022491"/>
    </source>
</evidence>
<dbReference type="AlphaFoldDB" id="A0A7R9GGS2"/>
<keyword evidence="8" id="KW-1185">Reference proteome</keyword>
<dbReference type="PANTHER" id="PTHR11723:SF17">
    <property type="entry name" value="PROTEIN EXTRA-MACROCHAETAE"/>
    <property type="match status" value="1"/>
</dbReference>
<dbReference type="EMBL" id="OA885290">
    <property type="protein sequence ID" value="CAD7281871.1"/>
    <property type="molecule type" value="Genomic_DNA"/>
</dbReference>
<feature type="domain" description="BHLH" evidence="6">
    <location>
        <begin position="97"/>
        <end position="149"/>
    </location>
</feature>
<dbReference type="GO" id="GO:0000122">
    <property type="term" value="P:negative regulation of transcription by RNA polymerase II"/>
    <property type="evidence" value="ECO:0007669"/>
    <property type="project" value="InterPro"/>
</dbReference>
<keyword evidence="3" id="KW-0805">Transcription regulation</keyword>
<organism evidence="7">
    <name type="scientific">Notodromas monacha</name>
    <dbReference type="NCBI Taxonomy" id="399045"/>
    <lineage>
        <taxon>Eukaryota</taxon>
        <taxon>Metazoa</taxon>
        <taxon>Ecdysozoa</taxon>
        <taxon>Arthropoda</taxon>
        <taxon>Crustacea</taxon>
        <taxon>Oligostraca</taxon>
        <taxon>Ostracoda</taxon>
        <taxon>Podocopa</taxon>
        <taxon>Podocopida</taxon>
        <taxon>Cypridocopina</taxon>
        <taxon>Cypridoidea</taxon>
        <taxon>Cyprididae</taxon>
        <taxon>Notodromas</taxon>
    </lineage>
</organism>
<evidence type="ECO:0000256" key="1">
    <source>
        <dbReference type="ARBA" id="ARBA00004123"/>
    </source>
</evidence>
<dbReference type="GO" id="GO:0030154">
    <property type="term" value="P:cell differentiation"/>
    <property type="evidence" value="ECO:0007669"/>
    <property type="project" value="TreeGrafter"/>
</dbReference>
<dbReference type="InterPro" id="IPR011598">
    <property type="entry name" value="bHLH_dom"/>
</dbReference>
<keyword evidence="2" id="KW-0678">Repressor</keyword>
<dbReference type="PROSITE" id="PS50888">
    <property type="entry name" value="BHLH"/>
    <property type="match status" value="1"/>
</dbReference>
<dbReference type="Proteomes" id="UP000678499">
    <property type="component" value="Unassembled WGS sequence"/>
</dbReference>
<sequence>MMFPWNKFKLLLPGFRNPGFLGSTAATRLPGQEPWERVRAGAGVEQSGGGGAAAADRGNQRSMALIAYALMPVATVTCPVKAMKMIQHEVSTRKRVLKKKASKLRVGGKSEEIRTYLSKLQELVPFVPKDKKLSKLEVIEGVIDYICHLQYALQTHPAVVGASNSGERRPLCQLDERVEMNDTSLDFAS</sequence>
<dbReference type="CDD" id="cd19695">
    <property type="entry name" value="bHLH_dnHLH_EMC_like"/>
    <property type="match status" value="1"/>
</dbReference>
<reference evidence="7" key="1">
    <citation type="submission" date="2020-11" db="EMBL/GenBank/DDBJ databases">
        <authorList>
            <person name="Tran Van P."/>
        </authorList>
    </citation>
    <scope>NUCLEOTIDE SEQUENCE</scope>
</reference>
<dbReference type="PANTHER" id="PTHR11723">
    <property type="entry name" value="DNA-BINDING PROTEIN INHIBITOR"/>
    <property type="match status" value="1"/>
</dbReference>
<evidence type="ECO:0000256" key="4">
    <source>
        <dbReference type="ARBA" id="ARBA00023163"/>
    </source>
</evidence>
<evidence type="ECO:0000256" key="3">
    <source>
        <dbReference type="ARBA" id="ARBA00023015"/>
    </source>
</evidence>
<dbReference type="InterPro" id="IPR036638">
    <property type="entry name" value="HLH_DNA-bd_sf"/>
</dbReference>
<dbReference type="Gene3D" id="4.10.280.10">
    <property type="entry name" value="Helix-loop-helix DNA-binding domain"/>
    <property type="match status" value="1"/>
</dbReference>
<dbReference type="OrthoDB" id="10047910at2759"/>
<dbReference type="SUPFAM" id="SSF47459">
    <property type="entry name" value="HLH, helix-loop-helix DNA-binding domain"/>
    <property type="match status" value="1"/>
</dbReference>
<dbReference type="Pfam" id="PF00010">
    <property type="entry name" value="HLH"/>
    <property type="match status" value="1"/>
</dbReference>
<comment type="subcellular location">
    <subcellularLocation>
        <location evidence="1">Nucleus</location>
    </subcellularLocation>
</comment>
<dbReference type="GO" id="GO:0005737">
    <property type="term" value="C:cytoplasm"/>
    <property type="evidence" value="ECO:0007669"/>
    <property type="project" value="InterPro"/>
</dbReference>
<dbReference type="InterPro" id="IPR026052">
    <property type="entry name" value="DNA-bd_prot-inh"/>
</dbReference>